<feature type="domain" description="NB-ARC" evidence="3">
    <location>
        <begin position="1"/>
        <end position="145"/>
    </location>
</feature>
<evidence type="ECO:0000256" key="1">
    <source>
        <dbReference type="ARBA" id="ARBA00022614"/>
    </source>
</evidence>
<keyword evidence="1" id="KW-0433">Leucine-rich repeat</keyword>
<protein>
    <submittedName>
        <fullName evidence="5">Uncharacterized protein</fullName>
    </submittedName>
</protein>
<evidence type="ECO:0000259" key="3">
    <source>
        <dbReference type="Pfam" id="PF00931"/>
    </source>
</evidence>
<dbReference type="SUPFAM" id="SSF46785">
    <property type="entry name" value="Winged helix' DNA-binding domain"/>
    <property type="match status" value="1"/>
</dbReference>
<dbReference type="GO" id="GO:0006952">
    <property type="term" value="P:defense response"/>
    <property type="evidence" value="ECO:0007669"/>
    <property type="project" value="InterPro"/>
</dbReference>
<dbReference type="InterPro" id="IPR032675">
    <property type="entry name" value="LRR_dom_sf"/>
</dbReference>
<dbReference type="Pfam" id="PF00560">
    <property type="entry name" value="LRR_1"/>
    <property type="match status" value="2"/>
</dbReference>
<dbReference type="GO" id="GO:0043531">
    <property type="term" value="F:ADP binding"/>
    <property type="evidence" value="ECO:0007669"/>
    <property type="project" value="InterPro"/>
</dbReference>
<accession>A0A251QCF1</accession>
<dbReference type="Pfam" id="PF23282">
    <property type="entry name" value="WHD_ROQ1"/>
    <property type="match status" value="1"/>
</dbReference>
<proteinExistence type="predicted"/>
<dbReference type="InterPro" id="IPR036390">
    <property type="entry name" value="WH_DNA-bd_sf"/>
</dbReference>
<dbReference type="InterPro" id="IPR001611">
    <property type="entry name" value="Leu-rich_rpt"/>
</dbReference>
<dbReference type="InterPro" id="IPR044974">
    <property type="entry name" value="Disease_R_plants"/>
</dbReference>
<name>A0A251QCF1_PRUPE</name>
<dbReference type="PRINTS" id="PR00364">
    <property type="entry name" value="DISEASERSIST"/>
</dbReference>
<dbReference type="PANTHER" id="PTHR11017:SF578">
    <property type="entry name" value="ADP-RIBOSYL CYCLASE_CYCLIC ADP-RIBOSE HYDROLASE"/>
    <property type="match status" value="1"/>
</dbReference>
<keyword evidence="6" id="KW-1185">Reference proteome</keyword>
<evidence type="ECO:0000259" key="4">
    <source>
        <dbReference type="Pfam" id="PF23282"/>
    </source>
</evidence>
<keyword evidence="2" id="KW-0677">Repeat</keyword>
<dbReference type="InterPro" id="IPR058192">
    <property type="entry name" value="WHD_ROQ1-like"/>
</dbReference>
<dbReference type="AlphaFoldDB" id="A0A251QCF1"/>
<dbReference type="Pfam" id="PF00931">
    <property type="entry name" value="NB-ARC"/>
    <property type="match status" value="1"/>
</dbReference>
<evidence type="ECO:0000313" key="5">
    <source>
        <dbReference type="EMBL" id="ONI21469.1"/>
    </source>
</evidence>
<dbReference type="InterPro" id="IPR042197">
    <property type="entry name" value="Apaf_helical"/>
</dbReference>
<dbReference type="Gramene" id="ONI21469">
    <property type="protein sequence ID" value="ONI21469"/>
    <property type="gene ID" value="PRUPE_2G068100"/>
</dbReference>
<sequence length="654" mass="74383">MVGIWGTSGIGKTTIAKAIWNAIAHEFEGSCFLPNVREGSLVQLHETLLDKVLGKNWKIQSVDEGIGVIKKRLRHKKILLILDDVDHLEQLENLAGDDWFGEGSRVIITTKDRGLLDNREIELIYEVKKLEYNLALELFSWHAFGRSEPPKDYLELAQRAIAFADGLPLALTILGSHLRNRSIGRGQVILDGYKGEPYTHIERILQKSYDALDDDAKEVFLDIACFFKGGNKNSVLGIVPKNCIEVLVDKAMITIEFNHRILMHDLLEKLGKDIVHKESPNDPGKRSRLWFYEDVKQVLTESTGTRNIKGIMVKLLEPDEIILNPECFRNMVNLQIFINHNASLRGAINYLPNTLRFIDWPSCQLQSLPPNFQGNRLVAFNMLSSHIRHLEGFKHLPNLTSMDLSGCQFLEKIPDLSGIPNIKYLILSGCRRLVEIDDSVGLLDKLVQLNLSRCVKLTRFATTLRLKSLEELDLSDCKRLKSFPEIEVEMESLWTLNMAGSGIRELPLSIAYLTGLLDLILKRCFNLTGLELRLLYFWSTLRYLDLSGNNFVTLPECISKFVSLDQLDLRDCKSLLEIPQEVLPPRVYVVLLDNCTSLEKIPKLPLSSEVEYLRLINCVRLRGYDITENSILDQVSVSSLSVSLCLSLYVIWLR</sequence>
<dbReference type="SUPFAM" id="SSF52058">
    <property type="entry name" value="L domain-like"/>
    <property type="match status" value="1"/>
</dbReference>
<dbReference type="SUPFAM" id="SSF52540">
    <property type="entry name" value="P-loop containing nucleoside triphosphate hydrolases"/>
    <property type="match status" value="1"/>
</dbReference>
<dbReference type="Proteomes" id="UP000006882">
    <property type="component" value="Chromosome G2"/>
</dbReference>
<evidence type="ECO:0000256" key="2">
    <source>
        <dbReference type="ARBA" id="ARBA00022737"/>
    </source>
</evidence>
<gene>
    <name evidence="5" type="ORF">PRUPE_2G068100</name>
</gene>
<dbReference type="PANTHER" id="PTHR11017">
    <property type="entry name" value="LEUCINE-RICH REPEAT-CONTAINING PROTEIN"/>
    <property type="match status" value="1"/>
</dbReference>
<reference evidence="5 6" key="1">
    <citation type="journal article" date="2013" name="Nat. Genet.">
        <title>The high-quality draft genome of peach (Prunus persica) identifies unique patterns of genetic diversity, domestication and genome evolution.</title>
        <authorList>
            <consortium name="International Peach Genome Initiative"/>
            <person name="Verde I."/>
            <person name="Abbott A.G."/>
            <person name="Scalabrin S."/>
            <person name="Jung S."/>
            <person name="Shu S."/>
            <person name="Marroni F."/>
            <person name="Zhebentyayeva T."/>
            <person name="Dettori M.T."/>
            <person name="Grimwood J."/>
            <person name="Cattonaro F."/>
            <person name="Zuccolo A."/>
            <person name="Rossini L."/>
            <person name="Jenkins J."/>
            <person name="Vendramin E."/>
            <person name="Meisel L.A."/>
            <person name="Decroocq V."/>
            <person name="Sosinski B."/>
            <person name="Prochnik S."/>
            <person name="Mitros T."/>
            <person name="Policriti A."/>
            <person name="Cipriani G."/>
            <person name="Dondini L."/>
            <person name="Ficklin S."/>
            <person name="Goodstein D.M."/>
            <person name="Xuan P."/>
            <person name="Del Fabbro C."/>
            <person name="Aramini V."/>
            <person name="Copetti D."/>
            <person name="Gonzalez S."/>
            <person name="Horner D.S."/>
            <person name="Falchi R."/>
            <person name="Lucas S."/>
            <person name="Mica E."/>
            <person name="Maldonado J."/>
            <person name="Lazzari B."/>
            <person name="Bielenberg D."/>
            <person name="Pirona R."/>
            <person name="Miculan M."/>
            <person name="Barakat A."/>
            <person name="Testolin R."/>
            <person name="Stella A."/>
            <person name="Tartarini S."/>
            <person name="Tonutti P."/>
            <person name="Arus P."/>
            <person name="Orellana A."/>
            <person name="Wells C."/>
            <person name="Main D."/>
            <person name="Vizzotto G."/>
            <person name="Silva H."/>
            <person name="Salamini F."/>
            <person name="Schmutz J."/>
            <person name="Morgante M."/>
            <person name="Rokhsar D.S."/>
        </authorList>
    </citation>
    <scope>NUCLEOTIDE SEQUENCE [LARGE SCALE GENOMIC DNA]</scope>
    <source>
        <strain evidence="6">cv. Nemared</strain>
    </source>
</reference>
<evidence type="ECO:0000313" key="6">
    <source>
        <dbReference type="Proteomes" id="UP000006882"/>
    </source>
</evidence>
<dbReference type="InterPro" id="IPR002182">
    <property type="entry name" value="NB-ARC"/>
</dbReference>
<dbReference type="Gene3D" id="1.10.8.430">
    <property type="entry name" value="Helical domain of apoptotic protease-activating factors"/>
    <property type="match status" value="1"/>
</dbReference>
<dbReference type="InterPro" id="IPR027417">
    <property type="entry name" value="P-loop_NTPase"/>
</dbReference>
<dbReference type="eggNOG" id="ENOG502R4BG">
    <property type="taxonomic scope" value="Eukaryota"/>
</dbReference>
<organism evidence="5 6">
    <name type="scientific">Prunus persica</name>
    <name type="common">Peach</name>
    <name type="synonym">Amygdalus persica</name>
    <dbReference type="NCBI Taxonomy" id="3760"/>
    <lineage>
        <taxon>Eukaryota</taxon>
        <taxon>Viridiplantae</taxon>
        <taxon>Streptophyta</taxon>
        <taxon>Embryophyta</taxon>
        <taxon>Tracheophyta</taxon>
        <taxon>Spermatophyta</taxon>
        <taxon>Magnoliopsida</taxon>
        <taxon>eudicotyledons</taxon>
        <taxon>Gunneridae</taxon>
        <taxon>Pentapetalae</taxon>
        <taxon>rosids</taxon>
        <taxon>fabids</taxon>
        <taxon>Rosales</taxon>
        <taxon>Rosaceae</taxon>
        <taxon>Amygdaloideae</taxon>
        <taxon>Amygdaleae</taxon>
        <taxon>Prunus</taxon>
    </lineage>
</organism>
<dbReference type="EMBL" id="CM007652">
    <property type="protein sequence ID" value="ONI21469.1"/>
    <property type="molecule type" value="Genomic_DNA"/>
</dbReference>
<dbReference type="Gene3D" id="3.80.10.10">
    <property type="entry name" value="Ribonuclease Inhibitor"/>
    <property type="match status" value="2"/>
</dbReference>
<dbReference type="Gene3D" id="3.40.50.300">
    <property type="entry name" value="P-loop containing nucleotide triphosphate hydrolases"/>
    <property type="match status" value="1"/>
</dbReference>
<feature type="domain" description="Disease resistance protein Roq1-like winged-helix" evidence="4">
    <location>
        <begin position="215"/>
        <end position="279"/>
    </location>
</feature>